<dbReference type="EMBL" id="MU004610">
    <property type="protein sequence ID" value="KAF2647515.1"/>
    <property type="molecule type" value="Genomic_DNA"/>
</dbReference>
<dbReference type="AlphaFoldDB" id="A0A6A6SI20"/>
<evidence type="ECO:0000313" key="2">
    <source>
        <dbReference type="EMBL" id="KAF2647515.1"/>
    </source>
</evidence>
<gene>
    <name evidence="2" type="ORF">K491DRAFT_555675</name>
</gene>
<reference evidence="2" key="1">
    <citation type="journal article" date="2020" name="Stud. Mycol.">
        <title>101 Dothideomycetes genomes: a test case for predicting lifestyles and emergence of pathogens.</title>
        <authorList>
            <person name="Haridas S."/>
            <person name="Albert R."/>
            <person name="Binder M."/>
            <person name="Bloem J."/>
            <person name="Labutti K."/>
            <person name="Salamov A."/>
            <person name="Andreopoulos B."/>
            <person name="Baker S."/>
            <person name="Barry K."/>
            <person name="Bills G."/>
            <person name="Bluhm B."/>
            <person name="Cannon C."/>
            <person name="Castanera R."/>
            <person name="Culley D."/>
            <person name="Daum C."/>
            <person name="Ezra D."/>
            <person name="Gonzalez J."/>
            <person name="Henrissat B."/>
            <person name="Kuo A."/>
            <person name="Liang C."/>
            <person name="Lipzen A."/>
            <person name="Lutzoni F."/>
            <person name="Magnuson J."/>
            <person name="Mondo S."/>
            <person name="Nolan M."/>
            <person name="Ohm R."/>
            <person name="Pangilinan J."/>
            <person name="Park H.-J."/>
            <person name="Ramirez L."/>
            <person name="Alfaro M."/>
            <person name="Sun H."/>
            <person name="Tritt A."/>
            <person name="Yoshinaga Y."/>
            <person name="Zwiers L.-H."/>
            <person name="Turgeon B."/>
            <person name="Goodwin S."/>
            <person name="Spatafora J."/>
            <person name="Crous P."/>
            <person name="Grigoriev I."/>
        </authorList>
    </citation>
    <scope>NUCLEOTIDE SEQUENCE</scope>
    <source>
        <strain evidence="2">CBS 122681</strain>
    </source>
</reference>
<feature type="non-terminal residue" evidence="2">
    <location>
        <position position="1"/>
    </location>
</feature>
<sequence length="257" mass="29931">TFAESSERLRRAGRKMLPECFYRVFFENSATLSPFVSVDTHSKHRARPNLKIRPENGFQAIGDFNARLDLTKERIERHLWWNRKLNPSSYISAFNKLSEYLFRIARIGERISVAKIDTEGLFAATVQSTLEETVSVYEKGKIVPESTTKTTRQVLIPVFIRNTAVPDDLSPLDIDNFDPSKGDMWLSITELRHFDLKIGLGEGHDYEFIACGIVPKSRVTKIMPYDGYDLHYEPPNHTVWSRTNTRSWFFRYQDQMW</sequence>
<protein>
    <recommendedName>
        <fullName evidence="1">DUF7587 domain-containing protein</fullName>
    </recommendedName>
</protein>
<organism evidence="2 3">
    <name type="scientific">Lophiostoma macrostomum CBS 122681</name>
    <dbReference type="NCBI Taxonomy" id="1314788"/>
    <lineage>
        <taxon>Eukaryota</taxon>
        <taxon>Fungi</taxon>
        <taxon>Dikarya</taxon>
        <taxon>Ascomycota</taxon>
        <taxon>Pezizomycotina</taxon>
        <taxon>Dothideomycetes</taxon>
        <taxon>Pleosporomycetidae</taxon>
        <taxon>Pleosporales</taxon>
        <taxon>Lophiostomataceae</taxon>
        <taxon>Lophiostoma</taxon>
    </lineage>
</organism>
<accession>A0A6A6SI20</accession>
<evidence type="ECO:0000313" key="3">
    <source>
        <dbReference type="Proteomes" id="UP000799324"/>
    </source>
</evidence>
<keyword evidence="3" id="KW-1185">Reference proteome</keyword>
<proteinExistence type="predicted"/>
<name>A0A6A6SI20_9PLEO</name>
<dbReference type="OrthoDB" id="5429427at2759"/>
<dbReference type="InterPro" id="IPR056009">
    <property type="entry name" value="DUF7587"/>
</dbReference>
<dbReference type="Proteomes" id="UP000799324">
    <property type="component" value="Unassembled WGS sequence"/>
</dbReference>
<dbReference type="Pfam" id="PF24494">
    <property type="entry name" value="DUF7587"/>
    <property type="match status" value="1"/>
</dbReference>
<evidence type="ECO:0000259" key="1">
    <source>
        <dbReference type="Pfam" id="PF24494"/>
    </source>
</evidence>
<feature type="domain" description="DUF7587" evidence="1">
    <location>
        <begin position="17"/>
        <end position="166"/>
    </location>
</feature>
<feature type="non-terminal residue" evidence="2">
    <location>
        <position position="257"/>
    </location>
</feature>